<gene>
    <name evidence="8" type="ORF">GEMMAAP_19015</name>
</gene>
<feature type="transmembrane region" description="Helical" evidence="6">
    <location>
        <begin position="90"/>
        <end position="114"/>
    </location>
</feature>
<feature type="domain" description="Cytochrome C biogenesis protein transmembrane" evidence="7">
    <location>
        <begin position="10"/>
        <end position="221"/>
    </location>
</feature>
<evidence type="ECO:0000256" key="5">
    <source>
        <dbReference type="ARBA" id="ARBA00023136"/>
    </source>
</evidence>
<keyword evidence="2 6" id="KW-0812">Transmembrane</keyword>
<dbReference type="Pfam" id="PF02683">
    <property type="entry name" value="DsbD_TM"/>
    <property type="match status" value="1"/>
</dbReference>
<dbReference type="STRING" id="1379270.GEMMAAP_19015"/>
<dbReference type="PANTHER" id="PTHR32234">
    <property type="entry name" value="THIOL:DISULFIDE INTERCHANGE PROTEIN DSBD"/>
    <property type="match status" value="1"/>
</dbReference>
<feature type="transmembrane region" description="Helical" evidence="6">
    <location>
        <begin position="53"/>
        <end position="78"/>
    </location>
</feature>
<feature type="transmembrane region" description="Helical" evidence="6">
    <location>
        <begin position="172"/>
        <end position="191"/>
    </location>
</feature>
<reference evidence="8 9" key="1">
    <citation type="journal article" date="2014" name="Proc. Natl. Acad. Sci. U.S.A.">
        <title>Functional type 2 photosynthetic reaction centers found in the rare bacterial phylum Gemmatimonadetes.</title>
        <authorList>
            <person name="Zeng Y."/>
            <person name="Feng F."/>
            <person name="Medova H."/>
            <person name="Dean J."/>
            <person name="Koblizek M."/>
        </authorList>
    </citation>
    <scope>NUCLEOTIDE SEQUENCE [LARGE SCALE GENOMIC DNA]</scope>
    <source>
        <strain evidence="8 9">AP64</strain>
    </source>
</reference>
<keyword evidence="4 6" id="KW-1133">Transmembrane helix</keyword>
<feature type="transmembrane region" description="Helical" evidence="6">
    <location>
        <begin position="7"/>
        <end position="30"/>
    </location>
</feature>
<protein>
    <recommendedName>
        <fullName evidence="7">Cytochrome C biogenesis protein transmembrane domain-containing protein</fullName>
    </recommendedName>
</protein>
<evidence type="ECO:0000256" key="4">
    <source>
        <dbReference type="ARBA" id="ARBA00022989"/>
    </source>
</evidence>
<evidence type="ECO:0000256" key="2">
    <source>
        <dbReference type="ARBA" id="ARBA00022692"/>
    </source>
</evidence>
<name>A0A143BPT5_9BACT</name>
<proteinExistence type="predicted"/>
<dbReference type="Proteomes" id="UP000076404">
    <property type="component" value="Chromosome"/>
</dbReference>
<keyword evidence="9" id="KW-1185">Reference proteome</keyword>
<dbReference type="PANTHER" id="PTHR32234:SF0">
    <property type="entry name" value="THIOL:DISULFIDE INTERCHANGE PROTEIN DSBD"/>
    <property type="match status" value="1"/>
</dbReference>
<keyword evidence="5 6" id="KW-0472">Membrane</keyword>
<dbReference type="GO" id="GO:0016020">
    <property type="term" value="C:membrane"/>
    <property type="evidence" value="ECO:0007669"/>
    <property type="project" value="UniProtKB-SubCell"/>
</dbReference>
<dbReference type="GO" id="GO:0015035">
    <property type="term" value="F:protein-disulfide reductase activity"/>
    <property type="evidence" value="ECO:0007669"/>
    <property type="project" value="TreeGrafter"/>
</dbReference>
<evidence type="ECO:0000259" key="7">
    <source>
        <dbReference type="Pfam" id="PF02683"/>
    </source>
</evidence>
<evidence type="ECO:0000313" key="8">
    <source>
        <dbReference type="EMBL" id="AMW07028.1"/>
    </source>
</evidence>
<dbReference type="GO" id="GO:0017004">
    <property type="term" value="P:cytochrome complex assembly"/>
    <property type="evidence" value="ECO:0007669"/>
    <property type="project" value="UniProtKB-KW"/>
</dbReference>
<evidence type="ECO:0000256" key="6">
    <source>
        <dbReference type="SAM" id="Phobius"/>
    </source>
</evidence>
<feature type="transmembrane region" description="Helical" evidence="6">
    <location>
        <begin position="203"/>
        <end position="224"/>
    </location>
</feature>
<accession>A0A143BPT5</accession>
<evidence type="ECO:0000313" key="9">
    <source>
        <dbReference type="Proteomes" id="UP000076404"/>
    </source>
</evidence>
<comment type="subcellular location">
    <subcellularLocation>
        <location evidence="1">Membrane</location>
        <topology evidence="1">Multi-pass membrane protein</topology>
    </subcellularLocation>
</comment>
<dbReference type="InterPro" id="IPR003834">
    <property type="entry name" value="Cyt_c_assmbl_TM_dom"/>
</dbReference>
<dbReference type="AlphaFoldDB" id="A0A143BPT5"/>
<dbReference type="KEGG" id="gph:GEMMAAP_19015"/>
<dbReference type="eggNOG" id="COG4232">
    <property type="taxonomic scope" value="Bacteria"/>
</dbReference>
<reference evidence="8 9" key="2">
    <citation type="journal article" date="2016" name="Environ. Microbiol. Rep.">
        <title>Metagenomic evidence for the presence of phototrophic Gemmatimonadetes bacteria in diverse environments.</title>
        <authorList>
            <person name="Zeng Y."/>
            <person name="Baumbach J."/>
            <person name="Barbosa E.G."/>
            <person name="Azevedo V."/>
            <person name="Zhang C."/>
            <person name="Koblizek M."/>
        </authorList>
    </citation>
    <scope>NUCLEOTIDE SEQUENCE [LARGE SCALE GENOMIC DNA]</scope>
    <source>
        <strain evidence="8 9">AP64</strain>
    </source>
</reference>
<sequence length="231" mass="23910">MLKSNPLLAYPVVFAGGLLTSLTPCIYPMIPITAAVVGGQQTAPSGARSSAPAWLMTGAYVTGLALAYAMLGLIAGLSGEIFGSISTNKWMLLGMANLLLLFALMMFDVIPVPVPQALMARAAGMNTGGRVLGALGMGAASGLVAAPCGAPVMATLLTWVAATHSAWRGFSYLFVFSLGMSALLVAVGLTAGNLSKLPRAGLWMVRVKTFFAVVMLGAAEYYLLQAGQVWF</sequence>
<dbReference type="GO" id="GO:0045454">
    <property type="term" value="P:cell redox homeostasis"/>
    <property type="evidence" value="ECO:0007669"/>
    <property type="project" value="TreeGrafter"/>
</dbReference>
<feature type="transmembrane region" description="Helical" evidence="6">
    <location>
        <begin position="134"/>
        <end position="160"/>
    </location>
</feature>
<evidence type="ECO:0000256" key="1">
    <source>
        <dbReference type="ARBA" id="ARBA00004141"/>
    </source>
</evidence>
<keyword evidence="3" id="KW-0201">Cytochrome c-type biogenesis</keyword>
<organism evidence="8 9">
    <name type="scientific">Gemmatimonas phototrophica</name>
    <dbReference type="NCBI Taxonomy" id="1379270"/>
    <lineage>
        <taxon>Bacteria</taxon>
        <taxon>Pseudomonadati</taxon>
        <taxon>Gemmatimonadota</taxon>
        <taxon>Gemmatimonadia</taxon>
        <taxon>Gemmatimonadales</taxon>
        <taxon>Gemmatimonadaceae</taxon>
        <taxon>Gemmatimonas</taxon>
    </lineage>
</organism>
<dbReference type="EMBL" id="CP011454">
    <property type="protein sequence ID" value="AMW07028.1"/>
    <property type="molecule type" value="Genomic_DNA"/>
</dbReference>
<evidence type="ECO:0000256" key="3">
    <source>
        <dbReference type="ARBA" id="ARBA00022748"/>
    </source>
</evidence>